<name>A0A1I7BWV9_9GAMM</name>
<dbReference type="RefSeq" id="WP_089851036.1">
    <property type="nucleotide sequence ID" value="NZ_FPAQ01000031.1"/>
</dbReference>
<dbReference type="Proteomes" id="UP000199594">
    <property type="component" value="Unassembled WGS sequence"/>
</dbReference>
<feature type="transmembrane region" description="Helical" evidence="1">
    <location>
        <begin position="12"/>
        <end position="35"/>
    </location>
</feature>
<evidence type="ECO:0000313" key="3">
    <source>
        <dbReference type="Proteomes" id="UP000199594"/>
    </source>
</evidence>
<evidence type="ECO:0008006" key="4">
    <source>
        <dbReference type="Google" id="ProtNLM"/>
    </source>
</evidence>
<evidence type="ECO:0000256" key="1">
    <source>
        <dbReference type="SAM" id="Phobius"/>
    </source>
</evidence>
<sequence length="148" mass="16510">MSQLKNDIAPALLPAVISALIVCIVRFFTIPWSIWKGAALRLADMRKRDEAEMSASSRSEFPVFDWLRAAWDGLIFLSWFIGAIVSLLTFFTVAFSHYGSLFGGISSMIGTLITTYFSVIVMSLAKESLIIILSIALNVERMSKHNRT</sequence>
<keyword evidence="1" id="KW-0472">Membrane</keyword>
<evidence type="ECO:0000313" key="2">
    <source>
        <dbReference type="EMBL" id="SFT91665.1"/>
    </source>
</evidence>
<proteinExistence type="predicted"/>
<feature type="transmembrane region" description="Helical" evidence="1">
    <location>
        <begin position="74"/>
        <end position="95"/>
    </location>
</feature>
<gene>
    <name evidence="2" type="ORF">SAMN04487956_13131</name>
</gene>
<dbReference type="OrthoDB" id="6164478at2"/>
<keyword evidence="1" id="KW-0812">Transmembrane</keyword>
<protein>
    <recommendedName>
        <fullName evidence="4">DUF2721 domain-containing protein</fullName>
    </recommendedName>
</protein>
<accession>A0A1I7BWV9</accession>
<feature type="transmembrane region" description="Helical" evidence="1">
    <location>
        <begin position="115"/>
        <end position="139"/>
    </location>
</feature>
<organism evidence="2 3">
    <name type="scientific">Halomonas saccharevitans</name>
    <dbReference type="NCBI Taxonomy" id="416872"/>
    <lineage>
        <taxon>Bacteria</taxon>
        <taxon>Pseudomonadati</taxon>
        <taxon>Pseudomonadota</taxon>
        <taxon>Gammaproteobacteria</taxon>
        <taxon>Oceanospirillales</taxon>
        <taxon>Halomonadaceae</taxon>
        <taxon>Halomonas</taxon>
    </lineage>
</organism>
<dbReference type="AlphaFoldDB" id="A0A1I7BWV9"/>
<keyword evidence="1" id="KW-1133">Transmembrane helix</keyword>
<reference evidence="2 3" key="1">
    <citation type="submission" date="2016-10" db="EMBL/GenBank/DDBJ databases">
        <authorList>
            <person name="de Groot N.N."/>
        </authorList>
    </citation>
    <scope>NUCLEOTIDE SEQUENCE [LARGE SCALE GENOMIC DNA]</scope>
    <source>
        <strain evidence="2 3">CGMCC 1.6493</strain>
    </source>
</reference>
<dbReference type="EMBL" id="FPAQ01000031">
    <property type="protein sequence ID" value="SFT91665.1"/>
    <property type="molecule type" value="Genomic_DNA"/>
</dbReference>